<keyword evidence="8" id="KW-1185">Reference proteome</keyword>
<dbReference type="PANTHER" id="PTHR43179">
    <property type="entry name" value="RHAMNOSYLTRANSFERASE WBBL"/>
    <property type="match status" value="1"/>
</dbReference>
<comment type="similarity">
    <text evidence="1">Belongs to the glycosyltransferase 2 family.</text>
</comment>
<reference evidence="5 8" key="1">
    <citation type="journal article" date="2019" name="Nat. Med.">
        <title>A library of human gut bacterial isolates paired with longitudinal multiomics data enables mechanistic microbiome research.</title>
        <authorList>
            <person name="Poyet M."/>
            <person name="Groussin M."/>
            <person name="Gibbons S.M."/>
            <person name="Avila-Pacheco J."/>
            <person name="Jiang X."/>
            <person name="Kearney S.M."/>
            <person name="Perrotta A.R."/>
            <person name="Berdy B."/>
            <person name="Zhao S."/>
            <person name="Lieberman T.D."/>
            <person name="Swanson P.K."/>
            <person name="Smith M."/>
            <person name="Roesemann S."/>
            <person name="Alexander J.E."/>
            <person name="Rich S.A."/>
            <person name="Livny J."/>
            <person name="Vlamakis H."/>
            <person name="Clish C."/>
            <person name="Bullock K."/>
            <person name="Deik A."/>
            <person name="Scott J."/>
            <person name="Pierce K.A."/>
            <person name="Xavier R.J."/>
            <person name="Alm E.J."/>
        </authorList>
    </citation>
    <scope>NUCLEOTIDE SEQUENCE [LARGE SCALE GENOMIC DNA]</scope>
    <source>
        <strain evidence="5 8">BIOML-A1</strain>
    </source>
</reference>
<name>A0A4Q5GHF8_9BACE</name>
<proteinExistence type="inferred from homology"/>
<dbReference type="Proteomes" id="UP000291917">
    <property type="component" value="Unassembled WGS sequence"/>
</dbReference>
<dbReference type="InterPro" id="IPR001173">
    <property type="entry name" value="Glyco_trans_2-like"/>
</dbReference>
<dbReference type="RefSeq" id="WP_118363750.1">
    <property type="nucleotide sequence ID" value="NZ_JADNCV010000009.1"/>
</dbReference>
<evidence type="ECO:0000259" key="4">
    <source>
        <dbReference type="Pfam" id="PF00535"/>
    </source>
</evidence>
<evidence type="ECO:0000313" key="6">
    <source>
        <dbReference type="EMBL" id="RYT67664.1"/>
    </source>
</evidence>
<dbReference type="AlphaFoldDB" id="A0A4Q5GHF8"/>
<dbReference type="Gene3D" id="3.90.550.10">
    <property type="entry name" value="Spore Coat Polysaccharide Biosynthesis Protein SpsA, Chain A"/>
    <property type="match status" value="1"/>
</dbReference>
<dbReference type="InterPro" id="IPR029044">
    <property type="entry name" value="Nucleotide-diphossugar_trans"/>
</dbReference>
<dbReference type="EMBL" id="VVZX01000045">
    <property type="protein sequence ID" value="KAA5268216.1"/>
    <property type="molecule type" value="Genomic_DNA"/>
</dbReference>
<protein>
    <submittedName>
        <fullName evidence="5 6">Glycosyltransferase</fullName>
    </submittedName>
</protein>
<evidence type="ECO:0000313" key="8">
    <source>
        <dbReference type="Proteomes" id="UP000335496"/>
    </source>
</evidence>
<evidence type="ECO:0000256" key="1">
    <source>
        <dbReference type="ARBA" id="ARBA00006739"/>
    </source>
</evidence>
<dbReference type="EMBL" id="RCXL01000049">
    <property type="protein sequence ID" value="RYT67664.1"/>
    <property type="molecule type" value="Genomic_DNA"/>
</dbReference>
<evidence type="ECO:0000313" key="5">
    <source>
        <dbReference type="EMBL" id="KAA5268216.1"/>
    </source>
</evidence>
<keyword evidence="2" id="KW-0328">Glycosyltransferase</keyword>
<keyword evidence="3 6" id="KW-0808">Transferase</keyword>
<dbReference type="GO" id="GO:0016757">
    <property type="term" value="F:glycosyltransferase activity"/>
    <property type="evidence" value="ECO:0007669"/>
    <property type="project" value="UniProtKB-KW"/>
</dbReference>
<evidence type="ECO:0000256" key="3">
    <source>
        <dbReference type="ARBA" id="ARBA00022679"/>
    </source>
</evidence>
<dbReference type="SUPFAM" id="SSF53448">
    <property type="entry name" value="Nucleotide-diphospho-sugar transferases"/>
    <property type="match status" value="1"/>
</dbReference>
<comment type="caution">
    <text evidence="6">The sequence shown here is derived from an EMBL/GenBank/DDBJ whole genome shotgun (WGS) entry which is preliminary data.</text>
</comment>
<evidence type="ECO:0000256" key="2">
    <source>
        <dbReference type="ARBA" id="ARBA00022676"/>
    </source>
</evidence>
<evidence type="ECO:0000313" key="7">
    <source>
        <dbReference type="Proteomes" id="UP000291917"/>
    </source>
</evidence>
<feature type="domain" description="Glycosyltransferase 2-like" evidence="4">
    <location>
        <begin position="5"/>
        <end position="164"/>
    </location>
</feature>
<gene>
    <name evidence="6" type="ORF">EAJ03_18900</name>
    <name evidence="5" type="ORF">F2Z23_19030</name>
</gene>
<sequence length="272" mass="31731">MEYYLVIVNYNNSDVTINCIQSTKKILGKKFSKIMVVDNNSNDLDRNRLCCFIKKESCVNIELLKLDSNIGYFPAINQGILALGLFGKRDFFLVIGNNDLFFPNNFIKKLSAIVVDENIFVISPDILTPQGIHQNPHVIHRISFFRRLLYKFYFCSYPIAYMLTFLGGKLNLNRREVSRKGYEKEQIIRMGFGACYIILPQFIQKVGLLDESVFLMGEEALLGNQVYSHNGKILYTPRVCVYHQDHSTFKKMPPRSTYYITRKSYRIYKKYL</sequence>
<accession>A0A4Q5GHF8</accession>
<organism evidence="6 7">
    <name type="scientific">Bacteroides eggerthii</name>
    <dbReference type="NCBI Taxonomy" id="28111"/>
    <lineage>
        <taxon>Bacteria</taxon>
        <taxon>Pseudomonadati</taxon>
        <taxon>Bacteroidota</taxon>
        <taxon>Bacteroidia</taxon>
        <taxon>Bacteroidales</taxon>
        <taxon>Bacteroidaceae</taxon>
        <taxon>Bacteroides</taxon>
    </lineage>
</organism>
<reference evidence="6 7" key="2">
    <citation type="journal article" date="2019" name="Science, e1252229">
        <title>Invertible promoters mediate bacterial phase variation, antibiotic resistance, and host adaptation in the gut.</title>
        <authorList>
            <person name="Jiang X."/>
            <person name="Hall A.B."/>
            <person name="Arthur T.D."/>
            <person name="Plichta D.R."/>
            <person name="Covington C.T."/>
            <person name="Poyet M."/>
            <person name="Crothers J."/>
            <person name="Moses P.L."/>
            <person name="Tolonen A.C."/>
            <person name="Vlamakis H."/>
            <person name="Alm E.J."/>
            <person name="Xavier R.J."/>
        </authorList>
    </citation>
    <scope>NUCLEOTIDE SEQUENCE [LARGE SCALE GENOMIC DNA]</scope>
    <source>
        <strain evidence="7">bj_0095</strain>
        <strain evidence="6">Bj_0095</strain>
    </source>
</reference>
<dbReference type="Proteomes" id="UP000335496">
    <property type="component" value="Unassembled WGS sequence"/>
</dbReference>
<dbReference type="PANTHER" id="PTHR43179:SF12">
    <property type="entry name" value="GALACTOFURANOSYLTRANSFERASE GLFT2"/>
    <property type="match status" value="1"/>
</dbReference>
<dbReference type="Pfam" id="PF00535">
    <property type="entry name" value="Glycos_transf_2"/>
    <property type="match status" value="1"/>
</dbReference>